<dbReference type="GO" id="GO:0019083">
    <property type="term" value="P:viral transcription"/>
    <property type="evidence" value="ECO:0007669"/>
    <property type="project" value="UniProtKB-UniRule"/>
</dbReference>
<dbReference type="Pfam" id="PF03396">
    <property type="entry name" value="Pox_RNA_pol_35"/>
    <property type="match status" value="1"/>
</dbReference>
<name>Q1HTR7_9POXV</name>
<comment type="subunit">
    <text evidence="9">The DNA-dependent RNA polymerase used for intermediate and late genes expression consists of eight subunits 147 kDa, 133 kDa, 35 kDa, 30 kDa, 22 kDa, 19 kDa, 18 kDa and 7 kDa totalling more than 500 kDa in mass. The same holoenzyme, with the addition of the transcription-specificity factor RAP94, is used for early gene expression.</text>
</comment>
<evidence type="ECO:0000256" key="1">
    <source>
        <dbReference type="ARBA" id="ARBA00010538"/>
    </source>
</evidence>
<evidence type="ECO:0000256" key="6">
    <source>
        <dbReference type="ARBA" id="ARBA00022695"/>
    </source>
</evidence>
<dbReference type="GO" id="GO:0003677">
    <property type="term" value="F:DNA binding"/>
    <property type="evidence" value="ECO:0007669"/>
    <property type="project" value="UniProtKB-UniRule"/>
</dbReference>
<accession>Q1HTR7</accession>
<sequence length="309" mass="34666">MPRDEVEIVADLDPGLASFIKHGYHHHIRWPVLDIGVVMANTTTAVNEEWLTAVEHMPTRKVLHAHTSAVLRREVGFCVHLNKRHQEGGEGYVTMADFDFYLLPPEGPPQRVEKPAALRQTLLHTFQEYRMSNEQAVELVAFSSGTVVNDALVARLTFLDAEVFNREYGNVRPVLRDGFRGEVPFIAVAPRGRLTFFVERYPWFDNAAHFAEVMDVLEGALVSDVHSHSVNTDPTVEVEGASTYNVNSGVIHVKDVLTMCVVRFFGCDARLDSYHRFDMARADTAVFLRALADALAQLRARAAATNPRK</sequence>
<dbReference type="Proteomes" id="UP000144311">
    <property type="component" value="Segment"/>
</dbReference>
<keyword evidence="5 11" id="KW-0808">Transferase</keyword>
<reference evidence="13 14" key="2">
    <citation type="submission" date="2011-10" db="EMBL/GenBank/DDBJ databases">
        <authorList>
            <person name="Darby A."/>
        </authorList>
    </citation>
    <scope>NUCLEOTIDE SEQUENCE [LARGE SCALE GENOMIC DNA]</scope>
    <source>
        <strain evidence="13">Red squirrel UK</strain>
    </source>
</reference>
<dbReference type="EC" id="2.7.7.6" evidence="2 11"/>
<reference evidence="12" key="1">
    <citation type="journal article" date="2006" name="J. Gen. Virol.">
        <title>Genomic characterization of a novel poxvirus contributing to the decline of the red squirrel (Sciurus vulgaris) in the UK.</title>
        <authorList>
            <person name="McInnes C.J."/>
            <person name="Wood A.R."/>
            <person name="Thomas K."/>
            <person name="Sainsbury A.W."/>
            <person name="Gurnell J."/>
            <person name="Dein F.J."/>
            <person name="Nettleton P.F."/>
        </authorList>
    </citation>
    <scope>NUCLEOTIDE SEQUENCE</scope>
    <source>
        <strain evidence="12">1296/99</strain>
    </source>
</reference>
<organism evidence="12">
    <name type="scientific">Squirrelpox virus</name>
    <dbReference type="NCBI Taxonomy" id="240426"/>
    <lineage>
        <taxon>Viruses</taxon>
        <taxon>Varidnaviria</taxon>
        <taxon>Bamfordvirae</taxon>
        <taxon>Nucleocytoviricota</taxon>
        <taxon>Pokkesviricetes</taxon>
        <taxon>Chitovirales</taxon>
        <taxon>Poxviridae</taxon>
        <taxon>Chordopoxvirinae</taxon>
        <taxon>Sciuripoxvirus</taxon>
        <taxon>Sciuripoxvirus squirrelpox</taxon>
    </lineage>
</organism>
<dbReference type="RefSeq" id="YP_008658543.1">
    <property type="nucleotide sequence ID" value="NC_022563.1"/>
</dbReference>
<evidence type="ECO:0000313" key="12">
    <source>
        <dbReference type="EMBL" id="ABD51469.1"/>
    </source>
</evidence>
<evidence type="ECO:0000256" key="8">
    <source>
        <dbReference type="ARBA" id="ARBA00023163"/>
    </source>
</evidence>
<dbReference type="GeneID" id="18158464"/>
<protein>
    <recommendedName>
        <fullName evidence="3 11">DNA-directed RNA polymerase 35 kDa subunit</fullName>
        <ecNumber evidence="2 11">2.7.7.6</ecNumber>
    </recommendedName>
</protein>
<gene>
    <name evidence="12" type="primary">O4L</name>
    <name evidence="13" type="synonym">A29L</name>
    <name evidence="13" type="ORF">SQPV_1180</name>
</gene>
<proteinExistence type="inferred from homology"/>
<evidence type="ECO:0000313" key="14">
    <source>
        <dbReference type="Proteomes" id="UP000144311"/>
    </source>
</evidence>
<dbReference type="GO" id="GO:0003899">
    <property type="term" value="F:DNA-directed RNA polymerase activity"/>
    <property type="evidence" value="ECO:0007669"/>
    <property type="project" value="UniProtKB-EC"/>
</dbReference>
<comment type="subcellular location">
    <subcellularLocation>
        <location evidence="11">Virion</location>
    </subcellularLocation>
    <text evidence="11">All the enzymes and other proteins required to synthesize early mRNAs are packaged within the virion core along with the DNA genome. This is necessary because viral early mRNAs are synthesized within minutes after virus entry into the cell and are extruded through pores in the core particle.</text>
</comment>
<dbReference type="GO" id="GO:0044423">
    <property type="term" value="C:virion component"/>
    <property type="evidence" value="ECO:0007669"/>
    <property type="project" value="UniProtKB-UniRule"/>
</dbReference>
<dbReference type="OrthoDB" id="9366at10239"/>
<evidence type="ECO:0000313" key="13">
    <source>
        <dbReference type="EMBL" id="CCD83301.1"/>
    </source>
</evidence>
<evidence type="ECO:0000256" key="4">
    <source>
        <dbReference type="ARBA" id="ARBA00022478"/>
    </source>
</evidence>
<keyword evidence="6 11" id="KW-0548">Nucleotidyltransferase</keyword>
<reference evidence="13 14" key="3">
    <citation type="submission" date="2013-10" db="EMBL/GenBank/DDBJ databases">
        <title>The genome of epidemic Squirrel Poxvirus reveals novel virulence genes.</title>
        <authorList>
            <person name="Darby A.C."/>
            <person name="McInnes C.J."/>
            <person name="Kjaer K.H."/>
            <person name="Wood A.R."/>
            <person name="Hughes M."/>
            <person name="Martensen P.M."/>
            <person name="Radford A.D."/>
            <person name="Hall N."/>
            <person name="Chantrey J."/>
        </authorList>
    </citation>
    <scope>NUCLEOTIDE SEQUENCE [LARGE SCALE GENOMIC DNA]</scope>
    <source>
        <strain evidence="13">Red squirrel UK</strain>
    </source>
</reference>
<comment type="function">
    <text evidence="11">Part of the DNA-dependent RNA polymerase which catalyzes the transcription of viral DNA into RNA using the four ribonucleoside triphosphates as substrates. Responsible for the transcription of early, intermediate and late genes.</text>
</comment>
<dbReference type="PIRSF" id="PIRSF000746">
    <property type="entry name" value="Rpo35"/>
    <property type="match status" value="1"/>
</dbReference>
<dbReference type="EMBL" id="HE601899">
    <property type="protein sequence ID" value="CCD83301.1"/>
    <property type="molecule type" value="Genomic_DNA"/>
</dbReference>
<evidence type="ECO:0000256" key="3">
    <source>
        <dbReference type="ARBA" id="ARBA00016965"/>
    </source>
</evidence>
<dbReference type="EMBL" id="AH015635">
    <property type="protein sequence ID" value="ABD51469.1"/>
    <property type="molecule type" value="Genomic_DNA"/>
</dbReference>
<keyword evidence="14" id="KW-1185">Reference proteome</keyword>
<evidence type="ECO:0000256" key="10">
    <source>
        <dbReference type="ARBA" id="ARBA00048552"/>
    </source>
</evidence>
<evidence type="ECO:0000256" key="5">
    <source>
        <dbReference type="ARBA" id="ARBA00022679"/>
    </source>
</evidence>
<keyword evidence="8 11" id="KW-0804">Transcription</keyword>
<comment type="similarity">
    <text evidence="1 11">Belongs to the poxviridae DNA-directed RNA polymerase 35 kDa subunit family.</text>
</comment>
<evidence type="ECO:0000256" key="11">
    <source>
        <dbReference type="PIRNR" id="PIRNR000746"/>
    </source>
</evidence>
<comment type="catalytic activity">
    <reaction evidence="10 11">
        <text>RNA(n) + a ribonucleoside 5'-triphosphate = RNA(n+1) + diphosphate</text>
        <dbReference type="Rhea" id="RHEA:21248"/>
        <dbReference type="Rhea" id="RHEA-COMP:14527"/>
        <dbReference type="Rhea" id="RHEA-COMP:17342"/>
        <dbReference type="ChEBI" id="CHEBI:33019"/>
        <dbReference type="ChEBI" id="CHEBI:61557"/>
        <dbReference type="ChEBI" id="CHEBI:140395"/>
        <dbReference type="EC" id="2.7.7.6"/>
    </reaction>
</comment>
<dbReference type="GO" id="GO:0000428">
    <property type="term" value="C:DNA-directed RNA polymerase complex"/>
    <property type="evidence" value="ECO:0007669"/>
    <property type="project" value="UniProtKB-UniRule"/>
</dbReference>
<keyword evidence="7 11" id="KW-0946">Virion</keyword>
<evidence type="ECO:0000256" key="2">
    <source>
        <dbReference type="ARBA" id="ARBA00012418"/>
    </source>
</evidence>
<evidence type="ECO:0000256" key="7">
    <source>
        <dbReference type="ARBA" id="ARBA00022844"/>
    </source>
</evidence>
<dbReference type="KEGG" id="vg:18158464"/>
<evidence type="ECO:0000256" key="9">
    <source>
        <dbReference type="ARBA" id="ARBA00026040"/>
    </source>
</evidence>
<keyword evidence="4 11" id="KW-0240">DNA-directed RNA polymerase</keyword>
<dbReference type="InterPro" id="IPR005059">
    <property type="entry name" value="DNA-dir_RNA_pol_35kDa_poxviral"/>
</dbReference>